<evidence type="ECO:0000313" key="4">
    <source>
        <dbReference type="EMBL" id="TWT99308.1"/>
    </source>
</evidence>
<protein>
    <submittedName>
        <fullName evidence="4">Hydrogenase transcriptional regulatory protein hupR1</fullName>
    </submittedName>
</protein>
<dbReference type="AlphaFoldDB" id="A0A5C6AJ87"/>
<dbReference type="CDD" id="cd17569">
    <property type="entry name" value="REC_HupR-like"/>
    <property type="match status" value="1"/>
</dbReference>
<organism evidence="4 5">
    <name type="scientific">Botrimarina colliarenosi</name>
    <dbReference type="NCBI Taxonomy" id="2528001"/>
    <lineage>
        <taxon>Bacteria</taxon>
        <taxon>Pseudomonadati</taxon>
        <taxon>Planctomycetota</taxon>
        <taxon>Planctomycetia</taxon>
        <taxon>Pirellulales</taxon>
        <taxon>Lacipirellulaceae</taxon>
        <taxon>Botrimarina</taxon>
    </lineage>
</organism>
<name>A0A5C6AJ87_9BACT</name>
<comment type="caution">
    <text evidence="4">The sequence shown here is derived from an EMBL/GenBank/DDBJ whole genome shotgun (WGS) entry which is preliminary data.</text>
</comment>
<evidence type="ECO:0000313" key="5">
    <source>
        <dbReference type="Proteomes" id="UP000317421"/>
    </source>
</evidence>
<dbReference type="RefSeq" id="WP_146441746.1">
    <property type="nucleotide sequence ID" value="NZ_SJPR01000001.1"/>
</dbReference>
<reference evidence="4 5" key="1">
    <citation type="submission" date="2019-02" db="EMBL/GenBank/DDBJ databases">
        <title>Deep-cultivation of Planctomycetes and their phenomic and genomic characterization uncovers novel biology.</title>
        <authorList>
            <person name="Wiegand S."/>
            <person name="Jogler M."/>
            <person name="Boedeker C."/>
            <person name="Pinto D."/>
            <person name="Vollmers J."/>
            <person name="Rivas-Marin E."/>
            <person name="Kohn T."/>
            <person name="Peeters S.H."/>
            <person name="Heuer A."/>
            <person name="Rast P."/>
            <person name="Oberbeckmann S."/>
            <person name="Bunk B."/>
            <person name="Jeske O."/>
            <person name="Meyerdierks A."/>
            <person name="Storesund J.E."/>
            <person name="Kallscheuer N."/>
            <person name="Luecker S."/>
            <person name="Lage O.M."/>
            <person name="Pohl T."/>
            <person name="Merkel B.J."/>
            <person name="Hornburger P."/>
            <person name="Mueller R.-W."/>
            <person name="Bruemmer F."/>
            <person name="Labrenz M."/>
            <person name="Spormann A.M."/>
            <person name="Op Den Camp H."/>
            <person name="Overmann J."/>
            <person name="Amann R."/>
            <person name="Jetten M.S.M."/>
            <person name="Mascher T."/>
            <person name="Medema M.H."/>
            <person name="Devos D.P."/>
            <person name="Kaster A.-K."/>
            <person name="Ovreas L."/>
            <person name="Rohde M."/>
            <person name="Galperin M.Y."/>
            <person name="Jogler C."/>
        </authorList>
    </citation>
    <scope>NUCLEOTIDE SEQUENCE [LARGE SCALE GENOMIC DNA]</scope>
    <source>
        <strain evidence="4 5">Pla108</strain>
    </source>
</reference>
<dbReference type="SUPFAM" id="SSF52172">
    <property type="entry name" value="CheY-like"/>
    <property type="match status" value="1"/>
</dbReference>
<evidence type="ECO:0000256" key="1">
    <source>
        <dbReference type="ARBA" id="ARBA00022553"/>
    </source>
</evidence>
<feature type="domain" description="Response regulatory" evidence="3">
    <location>
        <begin position="5"/>
        <end position="120"/>
    </location>
</feature>
<feature type="modified residue" description="4-aspartylphosphate" evidence="2">
    <location>
        <position position="54"/>
    </location>
</feature>
<dbReference type="InterPro" id="IPR011006">
    <property type="entry name" value="CheY-like_superfamily"/>
</dbReference>
<dbReference type="SMART" id="SM00448">
    <property type="entry name" value="REC"/>
    <property type="match status" value="1"/>
</dbReference>
<evidence type="ECO:0000256" key="2">
    <source>
        <dbReference type="PROSITE-ProRule" id="PRU00169"/>
    </source>
</evidence>
<dbReference type="GO" id="GO:0000160">
    <property type="term" value="P:phosphorelay signal transduction system"/>
    <property type="evidence" value="ECO:0007669"/>
    <property type="project" value="InterPro"/>
</dbReference>
<proteinExistence type="predicted"/>
<dbReference type="Gene3D" id="3.40.50.2300">
    <property type="match status" value="1"/>
</dbReference>
<dbReference type="PROSITE" id="PS50110">
    <property type="entry name" value="RESPONSE_REGULATORY"/>
    <property type="match status" value="1"/>
</dbReference>
<dbReference type="Pfam" id="PF00072">
    <property type="entry name" value="Response_reg"/>
    <property type="match status" value="1"/>
</dbReference>
<keyword evidence="5" id="KW-1185">Reference proteome</keyword>
<keyword evidence="1 2" id="KW-0597">Phosphoprotein</keyword>
<dbReference type="EMBL" id="SJPR01000001">
    <property type="protein sequence ID" value="TWT99308.1"/>
    <property type="molecule type" value="Genomic_DNA"/>
</dbReference>
<dbReference type="PANTHER" id="PTHR44591">
    <property type="entry name" value="STRESS RESPONSE REGULATOR PROTEIN 1"/>
    <property type="match status" value="1"/>
</dbReference>
<dbReference type="Proteomes" id="UP000317421">
    <property type="component" value="Unassembled WGS sequence"/>
</dbReference>
<accession>A0A5C6AJ87</accession>
<evidence type="ECO:0000259" key="3">
    <source>
        <dbReference type="PROSITE" id="PS50110"/>
    </source>
</evidence>
<sequence length="136" mass="14903">MPARDVLLVDDDANLLHGICRSLRGQPFRLLTARSGEEAKAIIQSHPIGVIVCDERMPGQSGTQLLAWIARNCPEVVRIVLTGHTTPETTMRAINEGRVFRFFSKPCPPFDLAMAIREGLELHESATEGDCALAPV</sequence>
<dbReference type="InterPro" id="IPR001789">
    <property type="entry name" value="Sig_transdc_resp-reg_receiver"/>
</dbReference>
<gene>
    <name evidence="4" type="primary">hupR1_1</name>
    <name evidence="4" type="ORF">Pla108_02430</name>
</gene>
<dbReference type="OrthoDB" id="9802066at2"/>
<dbReference type="InterPro" id="IPR050595">
    <property type="entry name" value="Bact_response_regulator"/>
</dbReference>
<dbReference type="PANTHER" id="PTHR44591:SF19">
    <property type="entry name" value="TWO-COMPONENT RESPONSE REGULATOR-RELATED"/>
    <property type="match status" value="1"/>
</dbReference>